<proteinExistence type="predicted"/>
<organism evidence="2 3">
    <name type="scientific">Vitrella brassicaformis (strain CCMP3155)</name>
    <dbReference type="NCBI Taxonomy" id="1169540"/>
    <lineage>
        <taxon>Eukaryota</taxon>
        <taxon>Sar</taxon>
        <taxon>Alveolata</taxon>
        <taxon>Colpodellida</taxon>
        <taxon>Vitrellaceae</taxon>
        <taxon>Vitrella</taxon>
    </lineage>
</organism>
<accession>A0A0G4GZ87</accession>
<protein>
    <submittedName>
        <fullName evidence="2">Uncharacterized protein</fullName>
    </submittedName>
</protein>
<dbReference type="AlphaFoldDB" id="A0A0G4GZ87"/>
<dbReference type="Proteomes" id="UP000041254">
    <property type="component" value="Unassembled WGS sequence"/>
</dbReference>
<keyword evidence="3" id="KW-1185">Reference proteome</keyword>
<evidence type="ECO:0000313" key="2">
    <source>
        <dbReference type="EMBL" id="CEM36570.1"/>
    </source>
</evidence>
<feature type="compositionally biased region" description="Basic and acidic residues" evidence="1">
    <location>
        <begin position="1"/>
        <end position="25"/>
    </location>
</feature>
<sequence>MEEFRQLTHEITKNEPTEDRLHISSDKTPNVQINNAPNSIVRVSNPDLHVPSVVINNGESSVIEAAQTTEEIQEKPAE</sequence>
<reference evidence="2 3" key="1">
    <citation type="submission" date="2014-11" db="EMBL/GenBank/DDBJ databases">
        <authorList>
            <person name="Zhu J."/>
            <person name="Qi W."/>
            <person name="Song R."/>
        </authorList>
    </citation>
    <scope>NUCLEOTIDE SEQUENCE [LARGE SCALE GENOMIC DNA]</scope>
</reference>
<dbReference type="InParanoid" id="A0A0G4GZ87"/>
<evidence type="ECO:0000313" key="3">
    <source>
        <dbReference type="Proteomes" id="UP000041254"/>
    </source>
</evidence>
<evidence type="ECO:0000256" key="1">
    <source>
        <dbReference type="SAM" id="MobiDB-lite"/>
    </source>
</evidence>
<dbReference type="EMBL" id="CDMY01000897">
    <property type="protein sequence ID" value="CEM36570.1"/>
    <property type="molecule type" value="Genomic_DNA"/>
</dbReference>
<gene>
    <name evidence="2" type="ORF">Vbra_19141</name>
</gene>
<feature type="region of interest" description="Disordered" evidence="1">
    <location>
        <begin position="1"/>
        <end position="34"/>
    </location>
</feature>
<name>A0A0G4GZ87_VITBC</name>
<dbReference type="VEuPathDB" id="CryptoDB:Vbra_19141"/>